<reference evidence="1" key="1">
    <citation type="submission" date="2021-05" db="EMBL/GenBank/DDBJ databases">
        <authorList>
            <person name="Scholz U."/>
            <person name="Mascher M."/>
            <person name="Fiebig A."/>
        </authorList>
    </citation>
    <scope>NUCLEOTIDE SEQUENCE [LARGE SCALE GENOMIC DNA]</scope>
</reference>
<dbReference type="EnsemblPlants" id="AVESA.00010b.r2.1DG0141280.1">
    <property type="protein sequence ID" value="AVESA.00010b.r2.1DG0141280.1.CDS.1"/>
    <property type="gene ID" value="AVESA.00010b.r2.1DG0141280"/>
</dbReference>
<proteinExistence type="predicted"/>
<accession>A0ACD5TXD1</accession>
<organism evidence="1 2">
    <name type="scientific">Avena sativa</name>
    <name type="common">Oat</name>
    <dbReference type="NCBI Taxonomy" id="4498"/>
    <lineage>
        <taxon>Eukaryota</taxon>
        <taxon>Viridiplantae</taxon>
        <taxon>Streptophyta</taxon>
        <taxon>Embryophyta</taxon>
        <taxon>Tracheophyta</taxon>
        <taxon>Spermatophyta</taxon>
        <taxon>Magnoliopsida</taxon>
        <taxon>Liliopsida</taxon>
        <taxon>Poales</taxon>
        <taxon>Poaceae</taxon>
        <taxon>BOP clade</taxon>
        <taxon>Pooideae</taxon>
        <taxon>Poodae</taxon>
        <taxon>Poeae</taxon>
        <taxon>Poeae Chloroplast Group 1 (Aveneae type)</taxon>
        <taxon>Aveninae</taxon>
        <taxon>Avena</taxon>
    </lineage>
</organism>
<protein>
    <submittedName>
        <fullName evidence="1">Uncharacterized protein</fullName>
    </submittedName>
</protein>
<sequence length="287" mass="32631">MRGFCNLSGSNLPMVDPILPFLRKSYEFFVSQHCCGGLLLCTCWKSLISEADEYNLVVCNPATENWTELPHYPIGSPYEAVHYLGFDPAMPSHFVVFTHLLKLEEMAIYSSDTGRWTTVQTGWTSQHYPIGPSNCVFLNGTLHLMTFDHSIATVDTKGKVWREIEVPGNMARRRAGPSIGQSQGRLYAWYTDNPKVCRLSVWALEEYASAKWTFKHTVNILELFGRHTRSQGESYRMIAIHPDCNLIFLTNGKEKTISYDMDNQGVHVICTSKELRDAQPYVPCFAE</sequence>
<dbReference type="Proteomes" id="UP001732700">
    <property type="component" value="Chromosome 1D"/>
</dbReference>
<reference evidence="1" key="2">
    <citation type="submission" date="2025-09" db="UniProtKB">
        <authorList>
            <consortium name="EnsemblPlants"/>
        </authorList>
    </citation>
    <scope>IDENTIFICATION</scope>
</reference>
<keyword evidence="2" id="KW-1185">Reference proteome</keyword>
<evidence type="ECO:0000313" key="1">
    <source>
        <dbReference type="EnsemblPlants" id="AVESA.00010b.r2.1DG0141280.1.CDS.1"/>
    </source>
</evidence>
<evidence type="ECO:0000313" key="2">
    <source>
        <dbReference type="Proteomes" id="UP001732700"/>
    </source>
</evidence>
<name>A0ACD5TXD1_AVESA</name>